<keyword evidence="2" id="KW-0496">Mitochondrion</keyword>
<keyword evidence="1" id="KW-0472">Membrane</keyword>
<keyword evidence="1" id="KW-1133">Transmembrane helix</keyword>
<evidence type="ECO:0000313" key="2">
    <source>
        <dbReference type="EMBL" id="KUM49674.1"/>
    </source>
</evidence>
<organism evidence="2">
    <name type="scientific">Picea glauca</name>
    <name type="common">White spruce</name>
    <name type="synonym">Pinus glauca</name>
    <dbReference type="NCBI Taxonomy" id="3330"/>
    <lineage>
        <taxon>Eukaryota</taxon>
        <taxon>Viridiplantae</taxon>
        <taxon>Streptophyta</taxon>
        <taxon>Embryophyta</taxon>
        <taxon>Tracheophyta</taxon>
        <taxon>Spermatophyta</taxon>
        <taxon>Pinopsida</taxon>
        <taxon>Pinidae</taxon>
        <taxon>Conifers I</taxon>
        <taxon>Pinales</taxon>
        <taxon>Pinaceae</taxon>
        <taxon>Picea</taxon>
    </lineage>
</organism>
<feature type="transmembrane region" description="Helical" evidence="1">
    <location>
        <begin position="6"/>
        <end position="30"/>
    </location>
</feature>
<geneLocation type="mitochondrion" evidence="2"/>
<sequence length="58" mass="6590">MMPVRLLIILLLVILLLLLVLVIMILLELFPQLIMPGMKLEKLMILLLMGMPMGGCWS</sequence>
<gene>
    <name evidence="2" type="ORF">ABT39_MTgene2900</name>
</gene>
<reference evidence="2" key="1">
    <citation type="journal article" date="2015" name="Genome Biol. Evol.">
        <title>Organellar Genomes of White Spruce (Picea glauca): Assembly and Annotation.</title>
        <authorList>
            <person name="Jackman S.D."/>
            <person name="Warren R.L."/>
            <person name="Gibb E.A."/>
            <person name="Vandervalk B.P."/>
            <person name="Mohamadi H."/>
            <person name="Chu J."/>
            <person name="Raymond A."/>
            <person name="Pleasance S."/>
            <person name="Coope R."/>
            <person name="Wildung M.R."/>
            <person name="Ritland C.E."/>
            <person name="Bousquet J."/>
            <person name="Jones S.J."/>
            <person name="Bohlmann J."/>
            <person name="Birol I."/>
        </authorList>
    </citation>
    <scope>NUCLEOTIDE SEQUENCE [LARGE SCALE GENOMIC DNA]</scope>
    <source>
        <tissue evidence="2">Flushing bud</tissue>
    </source>
</reference>
<dbReference type="AlphaFoldDB" id="A0A101M2F0"/>
<comment type="caution">
    <text evidence="2">The sequence shown here is derived from an EMBL/GenBank/DDBJ whole genome shotgun (WGS) entry which is preliminary data.</text>
</comment>
<accession>A0A101M2F0</accession>
<name>A0A101M2F0_PICGL</name>
<proteinExistence type="predicted"/>
<evidence type="ECO:0000256" key="1">
    <source>
        <dbReference type="SAM" id="Phobius"/>
    </source>
</evidence>
<dbReference type="EMBL" id="LKAM01000002">
    <property type="protein sequence ID" value="KUM49674.1"/>
    <property type="molecule type" value="Genomic_DNA"/>
</dbReference>
<protein>
    <submittedName>
        <fullName evidence="2">Uncharacterized protein</fullName>
    </submittedName>
</protein>
<keyword evidence="1" id="KW-0812">Transmembrane</keyword>